<organism evidence="2">
    <name type="scientific">Pseudo-nitzschia australis</name>
    <dbReference type="NCBI Taxonomy" id="44445"/>
    <lineage>
        <taxon>Eukaryota</taxon>
        <taxon>Sar</taxon>
        <taxon>Stramenopiles</taxon>
        <taxon>Ochrophyta</taxon>
        <taxon>Bacillariophyta</taxon>
        <taxon>Bacillariophyceae</taxon>
        <taxon>Bacillariophycidae</taxon>
        <taxon>Bacillariales</taxon>
        <taxon>Bacillariaceae</taxon>
        <taxon>Pseudo-nitzschia</taxon>
    </lineage>
</organism>
<dbReference type="EMBL" id="HBIX01032947">
    <property type="protein sequence ID" value="CAE0728884.1"/>
    <property type="molecule type" value="Transcribed_RNA"/>
</dbReference>
<feature type="transmembrane region" description="Helical" evidence="1">
    <location>
        <begin position="73"/>
        <end position="94"/>
    </location>
</feature>
<reference evidence="2" key="1">
    <citation type="submission" date="2021-01" db="EMBL/GenBank/DDBJ databases">
        <authorList>
            <person name="Corre E."/>
            <person name="Pelletier E."/>
            <person name="Niang G."/>
            <person name="Scheremetjew M."/>
            <person name="Finn R."/>
            <person name="Kale V."/>
            <person name="Holt S."/>
            <person name="Cochrane G."/>
            <person name="Meng A."/>
            <person name="Brown T."/>
            <person name="Cohen L."/>
        </authorList>
    </citation>
    <scope>NUCLEOTIDE SEQUENCE</scope>
    <source>
        <strain evidence="2">10249 10 AB</strain>
    </source>
</reference>
<sequence>MFTFLSSLSGRRPFSGAASPFVQLPVYLVLLLPHSLLWCFYFHPSHLLVSAASSSVHSRVLLLSSVSSTRICFFPIPFSGSSTFVRLVYLVLFLPHERMTICKNECKLSYKNKYGKASAGRSSITSRKLTAEGATRLSSSCTVFV</sequence>
<evidence type="ECO:0000256" key="1">
    <source>
        <dbReference type="SAM" id="Phobius"/>
    </source>
</evidence>
<accession>A0A7S4EQI8</accession>
<evidence type="ECO:0008006" key="3">
    <source>
        <dbReference type="Google" id="ProtNLM"/>
    </source>
</evidence>
<evidence type="ECO:0000313" key="2">
    <source>
        <dbReference type="EMBL" id="CAE0728884.1"/>
    </source>
</evidence>
<keyword evidence="1" id="KW-0472">Membrane</keyword>
<proteinExistence type="predicted"/>
<gene>
    <name evidence="2" type="ORF">PAUS00366_LOCUS21668</name>
</gene>
<dbReference type="AlphaFoldDB" id="A0A7S4EQI8"/>
<keyword evidence="1" id="KW-1133">Transmembrane helix</keyword>
<protein>
    <recommendedName>
        <fullName evidence="3">Transmembrane protein</fullName>
    </recommendedName>
</protein>
<feature type="transmembrane region" description="Helical" evidence="1">
    <location>
        <begin position="21"/>
        <end position="43"/>
    </location>
</feature>
<name>A0A7S4EQI8_9STRA</name>
<keyword evidence="1" id="KW-0812">Transmembrane</keyword>